<accession>A0ACB8TQZ4</accession>
<dbReference type="EMBL" id="MU274942">
    <property type="protein sequence ID" value="KAI0084453.1"/>
    <property type="molecule type" value="Genomic_DNA"/>
</dbReference>
<dbReference type="Proteomes" id="UP001055072">
    <property type="component" value="Unassembled WGS sequence"/>
</dbReference>
<evidence type="ECO:0000313" key="1">
    <source>
        <dbReference type="EMBL" id="KAI0084453.1"/>
    </source>
</evidence>
<gene>
    <name evidence="1" type="ORF">BDY19DRAFT_997671</name>
</gene>
<sequence>MSTRSLRRTRQSSSSHATSEKENVTKVNGGSLSRAASKSSQEVCFACQQPDDGSPMIHCSECKEWFHFKCLQLDSREAEDIHLYVCASCTEKTGLQTVMEWEGPEAVEELSNGHINPVLLIKPKDEKAVLRHEEPEESSDDGTEDEYVEEEVTRKKGKRRAHVPSSDSEGPSEHSRKSKSTAKNTRRGSALTVITKRRSASGSPGPNSPAMKRRKSTVSHEPASKRKRSESLATPGGGADAARKYCSTKLQDIFVDIFLNYPVLQEPAEDELIVMKKREDLTPEEKQTLEEKGRRFATELEECVFNTYSEPDTKTGHPVVGMKYKERFRMLTFNLSKSDRIVLHQRIAASHITPKELATMSSTDLADEATQKSIKQAEQEALQQTILKKTLLPTAKMTHKGMQDIEDVSGALSREREREREEEEEERFERERLERLRLQAQRAAAQGSIPPESPTTPITASWGAPPPVPLHALDGSGISPSSSRPPINPLFMHTSSDMVTSPVEQELNLADLINIDDEPGQELSISLVDPVIPPIPESASPSLNSDGAGGEQGANATQPSIAASATGLSPFAARSSHPDFTSRPSFDLNAIWSSTSDAPQPLTQDDARDALMEGVPAQLERAPSPVPVEGSGVGANDQDFDMFLEGEGGDDEGEDMEESTPQPPDPEDIQEAFETAARVWNGKISMPLDLTLSQEVSVSARQIGGRTLGRDSSLWRTLFPTDHLRIDGRVPVDKSAEYLTQMRLNPHKELIAVAFSPENEQISENFATLSKYLISKNRHGLVFPWGNRPKEHHPGRELYIVPLVSAEPLPEFVELLDEMKLPQTRNADYMIGIWVLNKGKLAPPPGSSMPPVLPPSASSPPIPAPLPSDGSAPLPVPTTLTSLPPSLLPPNGQLPVNVSAEALAAEVASLTPEQIQLMLQALTAGGQQPPSTIPPPPHPMPPVPPGPSQPWMAGGPSPPYPPYGPPPGTQQPPYAQPSPPPPPQGYGFDHDRQPYPLQGGGQQYGYDRGGDRDGDRGGYRGRHSRNRDRDRDRDRGQERQRDSGWRGRGRGRGRGGGGNHSGNSRNRGPKQWDGPPQQQW</sequence>
<evidence type="ECO:0000313" key="2">
    <source>
        <dbReference type="Proteomes" id="UP001055072"/>
    </source>
</evidence>
<keyword evidence="2" id="KW-1185">Reference proteome</keyword>
<name>A0ACB8TQZ4_9APHY</name>
<organism evidence="1 2">
    <name type="scientific">Irpex rosettiformis</name>
    <dbReference type="NCBI Taxonomy" id="378272"/>
    <lineage>
        <taxon>Eukaryota</taxon>
        <taxon>Fungi</taxon>
        <taxon>Dikarya</taxon>
        <taxon>Basidiomycota</taxon>
        <taxon>Agaricomycotina</taxon>
        <taxon>Agaricomycetes</taxon>
        <taxon>Polyporales</taxon>
        <taxon>Irpicaceae</taxon>
        <taxon>Irpex</taxon>
    </lineage>
</organism>
<comment type="caution">
    <text evidence="1">The sequence shown here is derived from an EMBL/GenBank/DDBJ whole genome shotgun (WGS) entry which is preliminary data.</text>
</comment>
<proteinExistence type="predicted"/>
<reference evidence="1" key="1">
    <citation type="journal article" date="2021" name="Environ. Microbiol.">
        <title>Gene family expansions and transcriptome signatures uncover fungal adaptations to wood decay.</title>
        <authorList>
            <person name="Hage H."/>
            <person name="Miyauchi S."/>
            <person name="Viragh M."/>
            <person name="Drula E."/>
            <person name="Min B."/>
            <person name="Chaduli D."/>
            <person name="Navarro D."/>
            <person name="Favel A."/>
            <person name="Norest M."/>
            <person name="Lesage-Meessen L."/>
            <person name="Balint B."/>
            <person name="Merenyi Z."/>
            <person name="de Eugenio L."/>
            <person name="Morin E."/>
            <person name="Martinez A.T."/>
            <person name="Baldrian P."/>
            <person name="Stursova M."/>
            <person name="Martinez M.J."/>
            <person name="Novotny C."/>
            <person name="Magnuson J.K."/>
            <person name="Spatafora J.W."/>
            <person name="Maurice S."/>
            <person name="Pangilinan J."/>
            <person name="Andreopoulos W."/>
            <person name="LaButti K."/>
            <person name="Hundley H."/>
            <person name="Na H."/>
            <person name="Kuo A."/>
            <person name="Barry K."/>
            <person name="Lipzen A."/>
            <person name="Henrissat B."/>
            <person name="Riley R."/>
            <person name="Ahrendt S."/>
            <person name="Nagy L.G."/>
            <person name="Grigoriev I.V."/>
            <person name="Martin F."/>
            <person name="Rosso M.N."/>
        </authorList>
    </citation>
    <scope>NUCLEOTIDE SEQUENCE</scope>
    <source>
        <strain evidence="1">CBS 384.51</strain>
    </source>
</reference>
<protein>
    <submittedName>
        <fullName evidence="1">Transcription factor S-II, central domain-containing protein</fullName>
    </submittedName>
</protein>